<organism evidence="3">
    <name type="scientific">marine sediment metagenome</name>
    <dbReference type="NCBI Taxonomy" id="412755"/>
    <lineage>
        <taxon>unclassified sequences</taxon>
        <taxon>metagenomes</taxon>
        <taxon>ecological metagenomes</taxon>
    </lineage>
</organism>
<evidence type="ECO:0000256" key="1">
    <source>
        <dbReference type="ARBA" id="ARBA00006484"/>
    </source>
</evidence>
<gene>
    <name evidence="3" type="ORF">S06H3_59142</name>
</gene>
<dbReference type="AlphaFoldDB" id="X1QW13"/>
<evidence type="ECO:0008006" key="4">
    <source>
        <dbReference type="Google" id="ProtNLM"/>
    </source>
</evidence>
<dbReference type="SUPFAM" id="SSF51735">
    <property type="entry name" value="NAD(P)-binding Rossmann-fold domains"/>
    <property type="match status" value="1"/>
</dbReference>
<reference evidence="3" key="1">
    <citation type="journal article" date="2014" name="Front. Microbiol.">
        <title>High frequency of phylogenetically diverse reductive dehalogenase-homologous genes in deep subseafloor sedimentary metagenomes.</title>
        <authorList>
            <person name="Kawai M."/>
            <person name="Futagami T."/>
            <person name="Toyoda A."/>
            <person name="Takaki Y."/>
            <person name="Nishi S."/>
            <person name="Hori S."/>
            <person name="Arai W."/>
            <person name="Tsubouchi T."/>
            <person name="Morono Y."/>
            <person name="Uchiyama I."/>
            <person name="Ito T."/>
            <person name="Fujiyama A."/>
            <person name="Inagaki F."/>
            <person name="Takami H."/>
        </authorList>
    </citation>
    <scope>NUCLEOTIDE SEQUENCE</scope>
    <source>
        <strain evidence="3">Expedition CK06-06</strain>
    </source>
</reference>
<protein>
    <recommendedName>
        <fullName evidence="4">SDR family NAD(P)-dependent oxidoreductase</fullName>
    </recommendedName>
</protein>
<proteinExistence type="inferred from homology"/>
<comment type="similarity">
    <text evidence="1">Belongs to the short-chain dehydrogenases/reductases (SDR) family.</text>
</comment>
<comment type="caution">
    <text evidence="3">The sequence shown here is derived from an EMBL/GenBank/DDBJ whole genome shotgun (WGS) entry which is preliminary data.</text>
</comment>
<dbReference type="EMBL" id="BARV01038377">
    <property type="protein sequence ID" value="GAI47459.1"/>
    <property type="molecule type" value="Genomic_DNA"/>
</dbReference>
<dbReference type="GO" id="GO:0016614">
    <property type="term" value="F:oxidoreductase activity, acting on CH-OH group of donors"/>
    <property type="evidence" value="ECO:0007669"/>
    <property type="project" value="UniProtKB-ARBA"/>
</dbReference>
<sequence length="151" mass="16468">MSLIKVPSKILKVLLKGDNLMLPKSLEDEVVMITGAARGIGKAVAIRVASLGADVVAVDLHRSDMDSVVKEVESLGRNCIAKEADVSNWDSIKELVSEVISEFKKIDVLVNNAAILGSVKTLLNTSEEEWDRTIDVNLKSLFNLFISIFSI</sequence>
<evidence type="ECO:0000256" key="2">
    <source>
        <dbReference type="ARBA" id="ARBA00023002"/>
    </source>
</evidence>
<keyword evidence="2" id="KW-0560">Oxidoreductase</keyword>
<dbReference type="PANTHER" id="PTHR48107">
    <property type="entry name" value="NADPH-DEPENDENT ALDEHYDE REDUCTASE-LIKE PROTEIN, CHLOROPLASTIC-RELATED"/>
    <property type="match status" value="1"/>
</dbReference>
<feature type="non-terminal residue" evidence="3">
    <location>
        <position position="151"/>
    </location>
</feature>
<dbReference type="PANTHER" id="PTHR48107:SF7">
    <property type="entry name" value="RE15974P"/>
    <property type="match status" value="1"/>
</dbReference>
<name>X1QW13_9ZZZZ</name>
<dbReference type="Gene3D" id="3.40.50.720">
    <property type="entry name" value="NAD(P)-binding Rossmann-like Domain"/>
    <property type="match status" value="1"/>
</dbReference>
<dbReference type="Pfam" id="PF00106">
    <property type="entry name" value="adh_short"/>
    <property type="match status" value="1"/>
</dbReference>
<accession>X1QW13</accession>
<dbReference type="InterPro" id="IPR002347">
    <property type="entry name" value="SDR_fam"/>
</dbReference>
<dbReference type="InterPro" id="IPR036291">
    <property type="entry name" value="NAD(P)-bd_dom_sf"/>
</dbReference>
<dbReference type="PRINTS" id="PR00081">
    <property type="entry name" value="GDHRDH"/>
</dbReference>
<evidence type="ECO:0000313" key="3">
    <source>
        <dbReference type="EMBL" id="GAI47459.1"/>
    </source>
</evidence>